<keyword evidence="4" id="KW-1185">Reference proteome</keyword>
<reference evidence="3" key="2">
    <citation type="submission" date="2020-09" db="EMBL/GenBank/DDBJ databases">
        <authorList>
            <person name="Sun Q."/>
            <person name="Ohkuma M."/>
        </authorList>
    </citation>
    <scope>NUCLEOTIDE SEQUENCE</scope>
    <source>
        <strain evidence="3">JCM 4335</strain>
    </source>
</reference>
<dbReference type="PANTHER" id="PTHR43610:SF1">
    <property type="entry name" value="N-ACETYLTRANSFERASE DOMAIN-CONTAINING PROTEIN"/>
    <property type="match status" value="1"/>
</dbReference>
<dbReference type="GO" id="GO:0016747">
    <property type="term" value="F:acyltransferase activity, transferring groups other than amino-acyl groups"/>
    <property type="evidence" value="ECO:0007669"/>
    <property type="project" value="InterPro"/>
</dbReference>
<protein>
    <submittedName>
        <fullName evidence="3">N-acetyltransferase</fullName>
    </submittedName>
</protein>
<evidence type="ECO:0000313" key="3">
    <source>
        <dbReference type="EMBL" id="GGQ07257.1"/>
    </source>
</evidence>
<evidence type="ECO:0000259" key="2">
    <source>
        <dbReference type="PROSITE" id="PS51186"/>
    </source>
</evidence>
<dbReference type="Proteomes" id="UP000654123">
    <property type="component" value="Unassembled WGS sequence"/>
</dbReference>
<dbReference type="Gene3D" id="3.40.630.30">
    <property type="match status" value="1"/>
</dbReference>
<dbReference type="InterPro" id="IPR000182">
    <property type="entry name" value="GNAT_dom"/>
</dbReference>
<dbReference type="Pfam" id="PF13302">
    <property type="entry name" value="Acetyltransf_3"/>
    <property type="match status" value="1"/>
</dbReference>
<dbReference type="InterPro" id="IPR016181">
    <property type="entry name" value="Acyl_CoA_acyltransferase"/>
</dbReference>
<accession>A0A918AZT4</accession>
<dbReference type="AlphaFoldDB" id="A0A918AZT4"/>
<dbReference type="EMBL" id="BMSV01000005">
    <property type="protein sequence ID" value="GGQ07257.1"/>
    <property type="molecule type" value="Genomic_DNA"/>
</dbReference>
<dbReference type="RefSeq" id="WP_189533340.1">
    <property type="nucleotide sequence ID" value="NZ_BMSV01000005.1"/>
</dbReference>
<organism evidence="3 4">
    <name type="scientific">Streptomyces roseolilacinus</name>
    <dbReference type="NCBI Taxonomy" id="66904"/>
    <lineage>
        <taxon>Bacteria</taxon>
        <taxon>Bacillati</taxon>
        <taxon>Actinomycetota</taxon>
        <taxon>Actinomycetes</taxon>
        <taxon>Kitasatosporales</taxon>
        <taxon>Streptomycetaceae</taxon>
        <taxon>Streptomyces</taxon>
    </lineage>
</organism>
<reference evidence="3" key="1">
    <citation type="journal article" date="2014" name="Int. J. Syst. Evol. Microbiol.">
        <title>Complete genome sequence of Corynebacterium casei LMG S-19264T (=DSM 44701T), isolated from a smear-ripened cheese.</title>
        <authorList>
            <consortium name="US DOE Joint Genome Institute (JGI-PGF)"/>
            <person name="Walter F."/>
            <person name="Albersmeier A."/>
            <person name="Kalinowski J."/>
            <person name="Ruckert C."/>
        </authorList>
    </citation>
    <scope>NUCLEOTIDE SEQUENCE</scope>
    <source>
        <strain evidence="3">JCM 4335</strain>
    </source>
</reference>
<evidence type="ECO:0000313" key="4">
    <source>
        <dbReference type="Proteomes" id="UP000654123"/>
    </source>
</evidence>
<sequence length="223" mass="25240">MTATRPSPTTLTGRHVRLEPLDPRHLPDLFAAGGRDEEVWRWQGGPAPRTEEELAVKLREVRAGAERGELVPFAVVHRAEDRAVGWTCYMDVAVDDERLEIGWTWYGRAYWRTAVNTESKLLLLTHAFEELGMGRVQWKTDHLNHRSQAAIARLGARREGVLRRHRRRPDGTWRDSVYFSLLADEWPPAKERLSARLRGSLADGRDGAPQGPAAWHRSGGAGE</sequence>
<name>A0A918AZT4_9ACTN</name>
<evidence type="ECO:0000256" key="1">
    <source>
        <dbReference type="SAM" id="MobiDB-lite"/>
    </source>
</evidence>
<dbReference type="PANTHER" id="PTHR43610">
    <property type="entry name" value="BLL6696 PROTEIN"/>
    <property type="match status" value="1"/>
</dbReference>
<gene>
    <name evidence="3" type="ORF">GCM10010249_26890</name>
</gene>
<dbReference type="SUPFAM" id="SSF55729">
    <property type="entry name" value="Acyl-CoA N-acyltransferases (Nat)"/>
    <property type="match status" value="1"/>
</dbReference>
<dbReference type="PROSITE" id="PS51186">
    <property type="entry name" value="GNAT"/>
    <property type="match status" value="1"/>
</dbReference>
<proteinExistence type="predicted"/>
<feature type="domain" description="N-acetyltransferase" evidence="2">
    <location>
        <begin position="16"/>
        <end position="184"/>
    </location>
</feature>
<feature type="region of interest" description="Disordered" evidence="1">
    <location>
        <begin position="197"/>
        <end position="223"/>
    </location>
</feature>
<comment type="caution">
    <text evidence="3">The sequence shown here is derived from an EMBL/GenBank/DDBJ whole genome shotgun (WGS) entry which is preliminary data.</text>
</comment>